<sequence>MEPGTLARVLHDFFTTVDGELSLSKGHYFLVYEIVDKHWCHGQSQDKVGKFPLSHLHKVEIPHLNETERLFISIASFPGQEAGDLAFAEGELIIGTRDVGSGWCMGRTSSRNGMFPMTHTWELDTMLIKKTIKKRAKSIRKKAKVKTTLKAQLDEELDLIAGDIVVVTEILDDGWCRGVTEDGREGIFPEGFISYIDMEQDQVDQREMTFTTQSNLASLPVDDGIIYKDFGETSMHSYANLNMPTDEPAPNYFDLFPEVLTVTNNTEPMRYSNHVNSVDVKPYAVTLYPFNAQFPNELSFGADEVVHLTRHIDSEWIEGTIDGIKGIFPSSYVNIIVDCVEANRPQAQSEVIPAKKDALEPGVTVKVLYTFDAQMDGDLNVHEGENVTVIEMTNEDWVKVKSQSGLVGLCPREYLSSVFKHSLDSLQESNLEDFEDFVMIRHKEANPVVSEEQNPKRLSQPHRPAPPAPTPGRVPLQKETVANGQVFAQRNEACENKCTVDSTANMKQKHADQRQNVISELVMTEKEYVRDLKLTYETFNLHNPNFLESKGIDVATLFGNILEVIHVAEELLDMILRTMKGCDESLQTVGPCFVKMAEKMKNVYVKYCGNHEAALALLKKYENNEEIMKVFNKGIETLRRQIACFDMSSILIKPVQRILKYPLILYELIKCTEDNHPDKAAILEAWEVMTSVASYINEYKRRKDIVSKYLDNDNTLISKMSKLNMHSVAKMSMRLSTRLSASLGLTNVASDIEFEELEKQFRSIEKCTWQLVKDVEQCIIYLNDEAMSGEAIVEMLVHYYQENPTGEVKKLQDIRSTIWSQYMRDFKSCIEKRVSAPLHSLTTLLEGPAVLVSKRHDKLLDYDAAISKSEKYKESKIVQEELFTAKSNYEALNQQLLEELPILLDAATNILVNCINAFAGARKLLSGRITKQYLTLCETSPHLSSQDVLESFLVNHNLIWNQMTRFTFAGTNNRVDESQSQLCKQTEEQRSVLRDKYTADKLYVAVDDIVSTSVLDMDATRGTLVGVIKKQDPMGDITRWYVDNGVTQGFLPSQKLRPVQRQNQIIHRDSTASNVAAPGRKSTSPPNLMSLDSPEKEIKKQSLSHLQDLLLLDQETKVDHNYTNVPETPKVQMYQNVPNEFYYAMYEFDGNMQGTLPITYGQALRLLKPHDEKGNEEWWLVENREGNQGYVPRDYLSSPIKPKS</sequence>
<reference evidence="13 14" key="1">
    <citation type="submission" date="2023-03" db="EMBL/GenBank/DDBJ databases">
        <title>High recombination rates correlate with genetic variation in Cardiocondyla obscurior ants.</title>
        <authorList>
            <person name="Errbii M."/>
        </authorList>
    </citation>
    <scope>NUCLEOTIDE SEQUENCE [LARGE SCALE GENOMIC DNA]</scope>
    <source>
        <strain evidence="13">Alpha-2009</strain>
        <tissue evidence="13">Whole body</tissue>
    </source>
</reference>
<keyword evidence="5" id="KW-0344">Guanine-nucleotide releasing factor</keyword>
<protein>
    <recommendedName>
        <fullName evidence="3">Dynamin-binding protein</fullName>
    </recommendedName>
    <alternativeName>
        <fullName evidence="7">Scaffold protein Tuba</fullName>
    </alternativeName>
</protein>
<evidence type="ECO:0000313" key="14">
    <source>
        <dbReference type="Proteomes" id="UP001430953"/>
    </source>
</evidence>
<dbReference type="PROSITE" id="PS50002">
    <property type="entry name" value="SH3"/>
    <property type="match status" value="6"/>
</dbReference>
<dbReference type="PANTHER" id="PTHR22834:SF20">
    <property type="entry name" value="SH3 DOMAIN-CONTAINING PROTEIN"/>
    <property type="match status" value="1"/>
</dbReference>
<feature type="domain" description="SH3" evidence="10">
    <location>
        <begin position="2"/>
        <end position="61"/>
    </location>
</feature>
<name>A0AAW2E6W5_9HYME</name>
<feature type="domain" description="SH3" evidence="10">
    <location>
        <begin position="279"/>
        <end position="338"/>
    </location>
</feature>
<evidence type="ECO:0000256" key="6">
    <source>
        <dbReference type="ARBA" id="ARBA00022949"/>
    </source>
</evidence>
<dbReference type="Gene3D" id="1.20.900.10">
    <property type="entry name" value="Dbl homology (DH) domain"/>
    <property type="match status" value="1"/>
</dbReference>
<dbReference type="GO" id="GO:0005085">
    <property type="term" value="F:guanyl-nucleotide exchange factor activity"/>
    <property type="evidence" value="ECO:0007669"/>
    <property type="project" value="UniProtKB-KW"/>
</dbReference>
<dbReference type="InterPro" id="IPR001331">
    <property type="entry name" value="GDS_CDC24_CS"/>
</dbReference>
<dbReference type="GO" id="GO:0005795">
    <property type="term" value="C:Golgi stack"/>
    <property type="evidence" value="ECO:0007669"/>
    <property type="project" value="UniProtKB-SubCell"/>
</dbReference>
<dbReference type="Pfam" id="PF03114">
    <property type="entry name" value="BAR"/>
    <property type="match status" value="1"/>
</dbReference>
<evidence type="ECO:0000256" key="8">
    <source>
        <dbReference type="PROSITE-ProRule" id="PRU00192"/>
    </source>
</evidence>
<feature type="domain" description="SH3" evidence="10">
    <location>
        <begin position="138"/>
        <end position="198"/>
    </location>
</feature>
<evidence type="ECO:0000256" key="3">
    <source>
        <dbReference type="ARBA" id="ARBA00018186"/>
    </source>
</evidence>
<evidence type="ECO:0000256" key="5">
    <source>
        <dbReference type="ARBA" id="ARBA00022658"/>
    </source>
</evidence>
<dbReference type="SUPFAM" id="SSF48065">
    <property type="entry name" value="DBL homology domain (DH-domain)"/>
    <property type="match status" value="1"/>
</dbReference>
<dbReference type="GO" id="GO:0070161">
    <property type="term" value="C:anchoring junction"/>
    <property type="evidence" value="ECO:0007669"/>
    <property type="project" value="UniProtKB-SubCell"/>
</dbReference>
<accession>A0AAW2E6W5</accession>
<dbReference type="InterPro" id="IPR027267">
    <property type="entry name" value="AH/BAR_dom_sf"/>
</dbReference>
<evidence type="ECO:0000259" key="11">
    <source>
        <dbReference type="PROSITE" id="PS50010"/>
    </source>
</evidence>
<evidence type="ECO:0000259" key="12">
    <source>
        <dbReference type="PROSITE" id="PS51021"/>
    </source>
</evidence>
<feature type="domain" description="SH3" evidence="10">
    <location>
        <begin position="66"/>
        <end position="125"/>
    </location>
</feature>
<evidence type="ECO:0000256" key="2">
    <source>
        <dbReference type="ARBA" id="ARBA00004348"/>
    </source>
</evidence>
<dbReference type="InterPro" id="IPR036028">
    <property type="entry name" value="SH3-like_dom_sf"/>
</dbReference>
<dbReference type="InterPro" id="IPR001452">
    <property type="entry name" value="SH3_domain"/>
</dbReference>
<evidence type="ECO:0000256" key="7">
    <source>
        <dbReference type="ARBA" id="ARBA00032587"/>
    </source>
</evidence>
<dbReference type="PROSITE" id="PS00741">
    <property type="entry name" value="DH_1"/>
    <property type="match status" value="1"/>
</dbReference>
<evidence type="ECO:0000256" key="1">
    <source>
        <dbReference type="ARBA" id="ARBA00004282"/>
    </source>
</evidence>
<dbReference type="PROSITE" id="PS51021">
    <property type="entry name" value="BAR"/>
    <property type="match status" value="1"/>
</dbReference>
<dbReference type="SMART" id="SM00326">
    <property type="entry name" value="SH3"/>
    <property type="match status" value="7"/>
</dbReference>
<dbReference type="CDD" id="cd00174">
    <property type="entry name" value="SH3"/>
    <property type="match status" value="3"/>
</dbReference>
<comment type="subcellular location">
    <subcellularLocation>
        <location evidence="1">Cell junction</location>
    </subcellularLocation>
    <subcellularLocation>
        <location evidence="2">Golgi apparatus</location>
        <location evidence="2">Golgi stack</location>
    </subcellularLocation>
</comment>
<proteinExistence type="predicted"/>
<dbReference type="SUPFAM" id="SSF50044">
    <property type="entry name" value="SH3-domain"/>
    <property type="match status" value="7"/>
</dbReference>
<dbReference type="InterPro" id="IPR051492">
    <property type="entry name" value="Dynamin-Rho_GEF"/>
</dbReference>
<dbReference type="CDD" id="cd00160">
    <property type="entry name" value="RhoGEF"/>
    <property type="match status" value="1"/>
</dbReference>
<dbReference type="SUPFAM" id="SSF103657">
    <property type="entry name" value="BAR/IMD domain-like"/>
    <property type="match status" value="1"/>
</dbReference>
<dbReference type="AlphaFoldDB" id="A0AAW2E6W5"/>
<feature type="domain" description="SH3" evidence="10">
    <location>
        <begin position="360"/>
        <end position="420"/>
    </location>
</feature>
<feature type="domain" description="SH3" evidence="10">
    <location>
        <begin position="1137"/>
        <end position="1201"/>
    </location>
</feature>
<evidence type="ECO:0000256" key="9">
    <source>
        <dbReference type="SAM" id="MobiDB-lite"/>
    </source>
</evidence>
<gene>
    <name evidence="13" type="ORF">PUN28_020219</name>
</gene>
<dbReference type="Pfam" id="PF14604">
    <property type="entry name" value="SH3_9"/>
    <property type="match status" value="3"/>
</dbReference>
<feature type="domain" description="DH" evidence="11">
    <location>
        <begin position="513"/>
        <end position="699"/>
    </location>
</feature>
<dbReference type="Gene3D" id="2.30.30.40">
    <property type="entry name" value="SH3 Domains"/>
    <property type="match status" value="7"/>
</dbReference>
<feature type="domain" description="BAR" evidence="12">
    <location>
        <begin position="739"/>
        <end position="949"/>
    </location>
</feature>
<dbReference type="InterPro" id="IPR004148">
    <property type="entry name" value="BAR_dom"/>
</dbReference>
<dbReference type="Pfam" id="PF00018">
    <property type="entry name" value="SH3_1"/>
    <property type="match status" value="2"/>
</dbReference>
<dbReference type="SMART" id="SM00721">
    <property type="entry name" value="BAR"/>
    <property type="match status" value="1"/>
</dbReference>
<keyword evidence="6" id="KW-0965">Cell junction</keyword>
<evidence type="ECO:0000259" key="10">
    <source>
        <dbReference type="PROSITE" id="PS50002"/>
    </source>
</evidence>
<keyword evidence="4 8" id="KW-0728">SH3 domain</keyword>
<dbReference type="Proteomes" id="UP001430953">
    <property type="component" value="Unassembled WGS sequence"/>
</dbReference>
<organism evidence="13 14">
    <name type="scientific">Cardiocondyla obscurior</name>
    <dbReference type="NCBI Taxonomy" id="286306"/>
    <lineage>
        <taxon>Eukaryota</taxon>
        <taxon>Metazoa</taxon>
        <taxon>Ecdysozoa</taxon>
        <taxon>Arthropoda</taxon>
        <taxon>Hexapoda</taxon>
        <taxon>Insecta</taxon>
        <taxon>Pterygota</taxon>
        <taxon>Neoptera</taxon>
        <taxon>Endopterygota</taxon>
        <taxon>Hymenoptera</taxon>
        <taxon>Apocrita</taxon>
        <taxon>Aculeata</taxon>
        <taxon>Formicoidea</taxon>
        <taxon>Formicidae</taxon>
        <taxon>Myrmicinae</taxon>
        <taxon>Cardiocondyla</taxon>
    </lineage>
</organism>
<dbReference type="Gene3D" id="1.20.1270.60">
    <property type="entry name" value="Arfaptin homology (AH) domain/BAR domain"/>
    <property type="match status" value="1"/>
</dbReference>
<dbReference type="PROSITE" id="PS50010">
    <property type="entry name" value="DH_2"/>
    <property type="match status" value="1"/>
</dbReference>
<dbReference type="InterPro" id="IPR000219">
    <property type="entry name" value="DH_dom"/>
</dbReference>
<dbReference type="Pfam" id="PF00621">
    <property type="entry name" value="RhoGEF"/>
    <property type="match status" value="1"/>
</dbReference>
<dbReference type="EMBL" id="JADYXP020000029">
    <property type="protein sequence ID" value="KAL0099017.1"/>
    <property type="molecule type" value="Genomic_DNA"/>
</dbReference>
<evidence type="ECO:0000313" key="13">
    <source>
        <dbReference type="EMBL" id="KAL0099017.1"/>
    </source>
</evidence>
<dbReference type="InterPro" id="IPR035899">
    <property type="entry name" value="DBL_dom_sf"/>
</dbReference>
<feature type="region of interest" description="Disordered" evidence="9">
    <location>
        <begin position="447"/>
        <end position="475"/>
    </location>
</feature>
<dbReference type="GO" id="GO:0035556">
    <property type="term" value="P:intracellular signal transduction"/>
    <property type="evidence" value="ECO:0007669"/>
    <property type="project" value="InterPro"/>
</dbReference>
<feature type="compositionally biased region" description="Pro residues" evidence="9">
    <location>
        <begin position="463"/>
        <end position="472"/>
    </location>
</feature>
<feature type="region of interest" description="Disordered" evidence="9">
    <location>
        <begin position="1069"/>
        <end position="1093"/>
    </location>
</feature>
<dbReference type="PANTHER" id="PTHR22834">
    <property type="entry name" value="NUCLEAR FUSION PROTEIN FUS2"/>
    <property type="match status" value="1"/>
</dbReference>
<comment type="caution">
    <text evidence="13">The sequence shown here is derived from an EMBL/GenBank/DDBJ whole genome shotgun (WGS) entry which is preliminary data.</text>
</comment>
<keyword evidence="14" id="KW-1185">Reference proteome</keyword>
<dbReference type="SMART" id="SM00325">
    <property type="entry name" value="RhoGEF"/>
    <property type="match status" value="1"/>
</dbReference>
<evidence type="ECO:0000256" key="4">
    <source>
        <dbReference type="ARBA" id="ARBA00022443"/>
    </source>
</evidence>